<reference evidence="6" key="1">
    <citation type="submission" date="2023-06" db="EMBL/GenBank/DDBJ databases">
        <title>Genomic analysis of the entomopathogenic nematode Steinernema hermaphroditum.</title>
        <authorList>
            <person name="Schwarz E.M."/>
            <person name="Heppert J.K."/>
            <person name="Baniya A."/>
            <person name="Schwartz H.T."/>
            <person name="Tan C.-H."/>
            <person name="Antoshechkin I."/>
            <person name="Sternberg P.W."/>
            <person name="Goodrich-Blair H."/>
            <person name="Dillman A.R."/>
        </authorList>
    </citation>
    <scope>NUCLEOTIDE SEQUENCE</scope>
    <source>
        <strain evidence="6">PS9179</strain>
        <tissue evidence="6">Whole animal</tissue>
    </source>
</reference>
<dbReference type="EMBL" id="JAUCMV010000002">
    <property type="protein sequence ID" value="KAK0416542.1"/>
    <property type="molecule type" value="Genomic_DNA"/>
</dbReference>
<evidence type="ECO:0000256" key="3">
    <source>
        <dbReference type="ARBA" id="ARBA00022737"/>
    </source>
</evidence>
<dbReference type="PROSITE" id="PS51450">
    <property type="entry name" value="LRR"/>
    <property type="match status" value="2"/>
</dbReference>
<dbReference type="SMART" id="SM00364">
    <property type="entry name" value="LRR_BAC"/>
    <property type="match status" value="8"/>
</dbReference>
<dbReference type="Pfam" id="PF00481">
    <property type="entry name" value="PP2C"/>
    <property type="match status" value="1"/>
</dbReference>
<dbReference type="Pfam" id="PF13855">
    <property type="entry name" value="LRR_8"/>
    <property type="match status" value="2"/>
</dbReference>
<name>A0AA39I2D1_9BILA</name>
<comment type="caution">
    <text evidence="6">The sequence shown here is derived from an EMBL/GenBank/DDBJ whole genome shotgun (WGS) entry which is preliminary data.</text>
</comment>
<feature type="region of interest" description="Disordered" evidence="4">
    <location>
        <begin position="1"/>
        <end position="21"/>
    </location>
</feature>
<dbReference type="GO" id="GO:0005737">
    <property type="term" value="C:cytoplasm"/>
    <property type="evidence" value="ECO:0007669"/>
    <property type="project" value="TreeGrafter"/>
</dbReference>
<dbReference type="Gene3D" id="3.80.10.10">
    <property type="entry name" value="Ribonuclease Inhibitor"/>
    <property type="match status" value="3"/>
</dbReference>
<dbReference type="Gene3D" id="3.60.40.10">
    <property type="entry name" value="PPM-type phosphatase domain"/>
    <property type="match status" value="1"/>
</dbReference>
<accession>A0AA39I2D1</accession>
<evidence type="ECO:0000256" key="1">
    <source>
        <dbReference type="ARBA" id="ARBA00022614"/>
    </source>
</evidence>
<dbReference type="PANTHER" id="PTHR48051:SF46">
    <property type="entry name" value="LEUCINE RICH REPEAT-CONTAINING DOMAIN PROTEIN"/>
    <property type="match status" value="1"/>
</dbReference>
<dbReference type="FunFam" id="3.80.10.10:FF:001164">
    <property type="entry name" value="GH01279p"/>
    <property type="match status" value="1"/>
</dbReference>
<dbReference type="InterPro" id="IPR050216">
    <property type="entry name" value="LRR_domain-containing"/>
</dbReference>
<keyword evidence="2" id="KW-0479">Metal-binding</keyword>
<dbReference type="AlphaFoldDB" id="A0AA39I2D1"/>
<dbReference type="SUPFAM" id="SSF52058">
    <property type="entry name" value="L domain-like"/>
    <property type="match status" value="2"/>
</dbReference>
<dbReference type="PROSITE" id="PS51746">
    <property type="entry name" value="PPM_2"/>
    <property type="match status" value="1"/>
</dbReference>
<dbReference type="InterPro" id="IPR036457">
    <property type="entry name" value="PPM-type-like_dom_sf"/>
</dbReference>
<dbReference type="GO" id="GO:0046872">
    <property type="term" value="F:metal ion binding"/>
    <property type="evidence" value="ECO:0007669"/>
    <property type="project" value="UniProtKB-KW"/>
</dbReference>
<dbReference type="InterPro" id="IPR055071">
    <property type="entry name" value="RA_PHLPP-like"/>
</dbReference>
<proteinExistence type="predicted"/>
<evidence type="ECO:0000256" key="4">
    <source>
        <dbReference type="SAM" id="MobiDB-lite"/>
    </source>
</evidence>
<keyword evidence="3" id="KW-0677">Repeat</keyword>
<protein>
    <recommendedName>
        <fullName evidence="5">PPM-type phosphatase domain-containing protein</fullName>
    </recommendedName>
</protein>
<dbReference type="Pfam" id="PF23010">
    <property type="entry name" value="RA_3"/>
    <property type="match status" value="1"/>
</dbReference>
<evidence type="ECO:0000256" key="2">
    <source>
        <dbReference type="ARBA" id="ARBA00022723"/>
    </source>
</evidence>
<dbReference type="InterPro" id="IPR003591">
    <property type="entry name" value="Leu-rich_rpt_typical-subtyp"/>
</dbReference>
<evidence type="ECO:0000313" key="7">
    <source>
        <dbReference type="Proteomes" id="UP001175271"/>
    </source>
</evidence>
<dbReference type="SUPFAM" id="SSF81606">
    <property type="entry name" value="PP2C-like"/>
    <property type="match status" value="1"/>
</dbReference>
<dbReference type="PANTHER" id="PTHR48051">
    <property type="match status" value="1"/>
</dbReference>
<dbReference type="SMART" id="SM00369">
    <property type="entry name" value="LRR_TYP"/>
    <property type="match status" value="11"/>
</dbReference>
<dbReference type="InterPro" id="IPR001611">
    <property type="entry name" value="Leu-rich_rpt"/>
</dbReference>
<dbReference type="InterPro" id="IPR001932">
    <property type="entry name" value="PPM-type_phosphatase-like_dom"/>
</dbReference>
<organism evidence="6 7">
    <name type="scientific">Steinernema hermaphroditum</name>
    <dbReference type="NCBI Taxonomy" id="289476"/>
    <lineage>
        <taxon>Eukaryota</taxon>
        <taxon>Metazoa</taxon>
        <taxon>Ecdysozoa</taxon>
        <taxon>Nematoda</taxon>
        <taxon>Chromadorea</taxon>
        <taxon>Rhabditida</taxon>
        <taxon>Tylenchina</taxon>
        <taxon>Panagrolaimomorpha</taxon>
        <taxon>Strongyloidoidea</taxon>
        <taxon>Steinernematidae</taxon>
        <taxon>Steinernema</taxon>
    </lineage>
</organism>
<dbReference type="InterPro" id="IPR032675">
    <property type="entry name" value="LRR_dom_sf"/>
</dbReference>
<dbReference type="Proteomes" id="UP001175271">
    <property type="component" value="Unassembled WGS sequence"/>
</dbReference>
<evidence type="ECO:0000259" key="5">
    <source>
        <dbReference type="PROSITE" id="PS51746"/>
    </source>
</evidence>
<dbReference type="SMART" id="SM00332">
    <property type="entry name" value="PP2Cc"/>
    <property type="match status" value="1"/>
</dbReference>
<keyword evidence="7" id="KW-1185">Reference proteome</keyword>
<gene>
    <name evidence="6" type="ORF">QR680_012550</name>
</gene>
<evidence type="ECO:0000313" key="6">
    <source>
        <dbReference type="EMBL" id="KAK0416542.1"/>
    </source>
</evidence>
<sequence length="1233" mass="138329">MALMRSTSDPHLEAPPDDGALGSDDLQIHREYLKTWTKFATLGNKKKPKIERLTARKKHQWLRETETNGFMRLFTPSGDRSLAYPLSLDTTAAEICTSFGFQNLYLQIGNLHISCLPADARPLYIQNEILLNLGYASLADCLELGDAAHLRFVFAFFMGRPEFAYDNALSADLLVANCFVRKGKLLQRWVRRRCILYNGTIRIESEKEADEMLLLSSYRIEIAECSRGRYLRLSDSNQQICIGFDNMADLSQWTSRALQCQMVPHCDLSDKHLLFLPDQLFSVGSQRMITSLNLRRNSLMSKPSSKAPLNPIIGWLDDLTRFQSVRVLNLADNALRVFPAALTEMTAVQELVLCGNRISVVPPSIRLMANLNLLNLSNNWLTTVPSTLADCTLLSSLDLSFNRIEEVPEALFRMARLKNWDLAGNALSSGALQTISNAPVQRLDLRLNRLVDPLRLTSFSLGALTCLDLRQSGKVGEIDFSNLPSLQVLHCEHLDLDTLQVNGTNLRALYADHNRLDQIVVMPVPMHLNVYSVAYNRFETLPEWLTELPHVVTISAHHNRLQYLPHRILMNVSRLKNLFVNDNCLRKLPDSIENCALEVLNVQNNQIEYLPNELLKTAHRLRHLNATNNLLTSLPPANSLSDLNKLYTLRLASNQLTESAVSVVVACRRLRILDLSNNQLRFFNDSALSRLSFLEEVNLSCNLLTSLPSDFAQMPALQIVRAHSNRIETVPNLAASTSLKLIDLSNNCLDRVNIDYCISPTLQCLDVTCNPFCEEQERPVALLGDSRALSIVEVSKRNLVADVEYGYSETSGHRSKLCIRQIRPKDRTNVVFAIVDAGSSFEIAEVVHSKLSYFLELFSDDRSVESLGKAILRTHEHLGAQGERLGASVLALRVSERRLLCAHSGHVGALLARRDRRLARLARERHLFEESEYERVRRANAILTQDNRINGISASSTSVGFSFLYPAVLPSPSRFSLELDGSEDFVVIASQALWLFLDDETVAETVRSSVNAQQAAKRLQDLAQAYEHLGNLSVLVVKFLSHMMPEFAFNSPGNRDQEELYAMPNVIQSPQSSGEDHTLRNIEERLDQISLAINKIEDEANASRFRNSLVRRSARKSVRRLKEHHSIDSRQSLLCAVDTSCSSSVYAPISTPRSSVPPPDPLTSRRATPIYVDGLGAELSDAPTDETVETVGRTSLDRFQRARSVVASKLALPPQEAPTLHFGRNPQSVFLMK</sequence>
<feature type="domain" description="PPM-type phosphatase" evidence="5">
    <location>
        <begin position="804"/>
        <end position="1039"/>
    </location>
</feature>
<keyword evidence="1" id="KW-0433">Leucine-rich repeat</keyword>